<dbReference type="PANTHER" id="PTHR34821">
    <property type="entry name" value="INNER MEMBRANE PROTEIN YDCZ"/>
    <property type="match status" value="1"/>
</dbReference>
<keyword evidence="1" id="KW-0472">Membrane</keyword>
<dbReference type="EMBL" id="JAHTBI010000066">
    <property type="protein sequence ID" value="MBV6288928.1"/>
    <property type="molecule type" value="Genomic_DNA"/>
</dbReference>
<name>A0A9Q2XLK3_9PSED</name>
<comment type="caution">
    <text evidence="2">The sequence shown here is derived from an EMBL/GenBank/DDBJ whole genome shotgun (WGS) entry which is preliminary data.</text>
</comment>
<dbReference type="PANTHER" id="PTHR34821:SF2">
    <property type="entry name" value="INNER MEMBRANE PROTEIN YDCZ"/>
    <property type="match status" value="1"/>
</dbReference>
<feature type="transmembrane region" description="Helical" evidence="1">
    <location>
        <begin position="135"/>
        <end position="155"/>
    </location>
</feature>
<keyword evidence="1" id="KW-0812">Transmembrane</keyword>
<dbReference type="RefSeq" id="WP_217976912.1">
    <property type="nucleotide sequence ID" value="NZ_JAHTBI010000066.1"/>
</dbReference>
<feature type="transmembrane region" description="Helical" evidence="1">
    <location>
        <begin position="102"/>
        <end position="123"/>
    </location>
</feature>
<proteinExistence type="predicted"/>
<dbReference type="GO" id="GO:0005886">
    <property type="term" value="C:plasma membrane"/>
    <property type="evidence" value="ECO:0007669"/>
    <property type="project" value="TreeGrafter"/>
</dbReference>
<gene>
    <name evidence="2" type="ORF">KUO17_18180</name>
</gene>
<sequence>MFSKAAALALIPAGTALLAGAVLPFQAASNAALGRLLGHPLWGALTSLMVSAVVVVIALLVLRVSAPEIGRALQGSWWLWIGGVLGALYVGSAAAITPQLGASGFLLLVVAGQIVASVLVDHFGLMGLASKPITFARLAGVVLIFAGVLLVQGVATSTVEPSTAQVSQ</sequence>
<keyword evidence="3" id="KW-1185">Reference proteome</keyword>
<dbReference type="Proteomes" id="UP001106592">
    <property type="component" value="Unassembled WGS sequence"/>
</dbReference>
<evidence type="ECO:0000313" key="3">
    <source>
        <dbReference type="Proteomes" id="UP001106592"/>
    </source>
</evidence>
<reference evidence="2" key="2">
    <citation type="journal article" date="2023" name="Plant Pathol.">
        <title>Dismantling and reorganizing Pseudomonas marginalis sensu#lato.</title>
        <authorList>
            <person name="Sawada H."/>
            <person name="Fujikawa T."/>
            <person name="Satou M."/>
        </authorList>
    </citation>
    <scope>NUCLEOTIDE SEQUENCE</scope>
    <source>
        <strain evidence="2">MAFF 301350</strain>
    </source>
</reference>
<feature type="transmembrane region" description="Helical" evidence="1">
    <location>
        <begin position="77"/>
        <end position="96"/>
    </location>
</feature>
<protein>
    <submittedName>
        <fullName evidence="2">DMT family transporter</fullName>
    </submittedName>
</protein>
<dbReference type="Pfam" id="PF04657">
    <property type="entry name" value="DMT_YdcZ"/>
    <property type="match status" value="1"/>
</dbReference>
<evidence type="ECO:0000313" key="2">
    <source>
        <dbReference type="EMBL" id="MBV6288928.1"/>
    </source>
</evidence>
<dbReference type="InterPro" id="IPR006750">
    <property type="entry name" value="YdcZ"/>
</dbReference>
<keyword evidence="1" id="KW-1133">Transmembrane helix</keyword>
<organism evidence="2 3">
    <name type="scientific">Pseudomonas aegrilactucae</name>
    <dbReference type="NCBI Taxonomy" id="2854028"/>
    <lineage>
        <taxon>Bacteria</taxon>
        <taxon>Pseudomonadati</taxon>
        <taxon>Pseudomonadota</taxon>
        <taxon>Gammaproteobacteria</taxon>
        <taxon>Pseudomonadales</taxon>
        <taxon>Pseudomonadaceae</taxon>
        <taxon>Pseudomonas</taxon>
    </lineage>
</organism>
<feature type="transmembrane region" description="Helical" evidence="1">
    <location>
        <begin position="41"/>
        <end position="65"/>
    </location>
</feature>
<evidence type="ECO:0000256" key="1">
    <source>
        <dbReference type="SAM" id="Phobius"/>
    </source>
</evidence>
<dbReference type="AlphaFoldDB" id="A0A9Q2XLK3"/>
<accession>A0A9Q2XLK3</accession>
<reference evidence="2" key="1">
    <citation type="journal article" date="2022" name="Int. J. Syst. Evol. Microbiol.">
        <title>Pseudomonas aegrilactucae sp. nov. and Pseudomonas morbosilactucae sp. nov., pathogens causing bacterial rot of lettuce in Japan.</title>
        <authorList>
            <person name="Sawada H."/>
            <person name="Fujikawa T."/>
            <person name="Satou M."/>
        </authorList>
    </citation>
    <scope>NUCLEOTIDE SEQUENCE</scope>
    <source>
        <strain evidence="2">MAFF 301350</strain>
    </source>
</reference>